<sequence length="121" mass="13545">MIPQLKPLRFRVQPQKFAAQCISLIRALTSPVKCRKGPGRAAPQNRGQLPRQVGRLADKAGFSPGRARYDVGTHDIIGWSPSRAILADAPYPVKVLPWCVAWQTAREKNLQMSSHHFAYRS</sequence>
<organism evidence="1">
    <name type="scientific">Pyricularia oryzae (strain Y34)</name>
    <name type="common">Rice blast fungus</name>
    <name type="synonym">Magnaporthe oryzae</name>
    <dbReference type="NCBI Taxonomy" id="1143189"/>
    <lineage>
        <taxon>Eukaryota</taxon>
        <taxon>Fungi</taxon>
        <taxon>Dikarya</taxon>
        <taxon>Ascomycota</taxon>
        <taxon>Pezizomycotina</taxon>
        <taxon>Sordariomycetes</taxon>
        <taxon>Sordariomycetidae</taxon>
        <taxon>Magnaporthales</taxon>
        <taxon>Pyriculariaceae</taxon>
        <taxon>Pyricularia</taxon>
    </lineage>
</organism>
<dbReference type="Proteomes" id="UP000011086">
    <property type="component" value="Unassembled WGS sequence"/>
</dbReference>
<gene>
    <name evidence="1" type="ORF">OOU_Y34scaffold01092g10</name>
</gene>
<dbReference type="AlphaFoldDB" id="A0AA97NLW1"/>
<proteinExistence type="predicted"/>
<name>A0AA97NLW1_PYRO3</name>
<reference evidence="1" key="1">
    <citation type="journal article" date="2012" name="PLoS Genet.">
        <title>Comparative analysis of the genomes of two field isolates of the rice blast fungus Magnaporthe oryzae.</title>
        <authorList>
            <person name="Xue M."/>
            <person name="Yang J."/>
            <person name="Li Z."/>
            <person name="Hu S."/>
            <person name="Yao N."/>
            <person name="Dean R.A."/>
            <person name="Zhao W."/>
            <person name="Shen M."/>
            <person name="Zhang H."/>
            <person name="Li C."/>
            <person name="Liu L."/>
            <person name="Cao L."/>
            <person name="Xu X."/>
            <person name="Xing Y."/>
            <person name="Hsiang T."/>
            <person name="Zhang Z."/>
            <person name="Xu J.R."/>
            <person name="Peng Y.L."/>
        </authorList>
    </citation>
    <scope>NUCLEOTIDE SEQUENCE</scope>
    <source>
        <strain evidence="1">Y34</strain>
    </source>
</reference>
<protein>
    <submittedName>
        <fullName evidence="1">Uncharacterized protein</fullName>
    </submittedName>
</protein>
<dbReference type="EMBL" id="JH793896">
    <property type="protein sequence ID" value="ELQ32560.1"/>
    <property type="molecule type" value="Genomic_DNA"/>
</dbReference>
<accession>A0AA97NLW1</accession>
<evidence type="ECO:0000313" key="1">
    <source>
        <dbReference type="EMBL" id="ELQ32560.1"/>
    </source>
</evidence>